<dbReference type="PROSITE" id="PS01173">
    <property type="entry name" value="LIPASE_GDXG_HIS"/>
    <property type="match status" value="1"/>
</dbReference>
<dbReference type="ESTHER" id="rhoto-cester">
    <property type="family name" value="Fungal_carboxylesterase_lipase"/>
</dbReference>
<dbReference type="Pfam" id="PF00135">
    <property type="entry name" value="COesterase"/>
    <property type="match status" value="1"/>
</dbReference>
<dbReference type="Gene3D" id="3.40.50.1820">
    <property type="entry name" value="alpha/beta hydrolase"/>
    <property type="match status" value="1"/>
</dbReference>
<feature type="signal peptide" evidence="4">
    <location>
        <begin position="1"/>
        <end position="20"/>
    </location>
</feature>
<reference evidence="6 7" key="1">
    <citation type="submission" date="2015-07" db="EMBL/GenBank/DDBJ databases">
        <authorList>
            <person name="Cajimat M.N.B."/>
            <person name="Milazzo M.L."/>
            <person name="Fulhorst C.F."/>
        </authorList>
    </citation>
    <scope>NUCLEOTIDE SEQUENCE [LARGE SCALE GENOMIC DNA]</scope>
    <source>
        <strain evidence="6">Single colony</strain>
    </source>
</reference>
<evidence type="ECO:0000313" key="6">
    <source>
        <dbReference type="EMBL" id="CTR11471.1"/>
    </source>
</evidence>
<evidence type="ECO:0000313" key="7">
    <source>
        <dbReference type="Proteomes" id="UP000199069"/>
    </source>
</evidence>
<dbReference type="STRING" id="5286.A0A0K3CVW6"/>
<dbReference type="InterPro" id="IPR029058">
    <property type="entry name" value="AB_hydrolase_fold"/>
</dbReference>
<feature type="chain" id="PRO_5005393201" description="Carboxylic ester hydrolase" evidence="4">
    <location>
        <begin position="21"/>
        <end position="575"/>
    </location>
</feature>
<dbReference type="PANTHER" id="PTHR11559">
    <property type="entry name" value="CARBOXYLESTERASE"/>
    <property type="match status" value="1"/>
</dbReference>
<dbReference type="PROSITE" id="PS00941">
    <property type="entry name" value="CARBOXYLESTERASE_B_2"/>
    <property type="match status" value="1"/>
</dbReference>
<protein>
    <recommendedName>
        <fullName evidence="4">Carboxylic ester hydrolase</fullName>
        <ecNumber evidence="4">3.1.1.-</ecNumber>
    </recommendedName>
</protein>
<name>A0A0K3CVW6_RHOTO</name>
<dbReference type="GO" id="GO:0016787">
    <property type="term" value="F:hydrolase activity"/>
    <property type="evidence" value="ECO:0007669"/>
    <property type="project" value="UniProtKB-KW"/>
</dbReference>
<comment type="similarity">
    <text evidence="2">Belongs to the 'GDXG' lipolytic enzyme family.</text>
</comment>
<accession>A0A0K3CVW6</accession>
<gene>
    <name evidence="6" type="primary">FGENESH: predicted gene_17.190</name>
    <name evidence="6" type="ORF">BN2166_0073320</name>
</gene>
<dbReference type="InterPro" id="IPR002018">
    <property type="entry name" value="CarbesteraseB"/>
</dbReference>
<dbReference type="EC" id="3.1.1.-" evidence="4"/>
<dbReference type="InterPro" id="IPR019826">
    <property type="entry name" value="Carboxylesterase_B_AS"/>
</dbReference>
<dbReference type="AlphaFoldDB" id="A0A0K3CVW6"/>
<keyword evidence="7" id="KW-1185">Reference proteome</keyword>
<proteinExistence type="inferred from homology"/>
<keyword evidence="4" id="KW-0732">Signal</keyword>
<evidence type="ECO:0000256" key="1">
    <source>
        <dbReference type="ARBA" id="ARBA00005964"/>
    </source>
</evidence>
<evidence type="ECO:0000256" key="4">
    <source>
        <dbReference type="RuleBase" id="RU361235"/>
    </source>
</evidence>
<feature type="domain" description="Carboxylesterase type B" evidence="5">
    <location>
        <begin position="36"/>
        <end position="537"/>
    </location>
</feature>
<dbReference type="Proteomes" id="UP000199069">
    <property type="component" value="Unassembled WGS sequence"/>
</dbReference>
<dbReference type="InterPro" id="IPR050309">
    <property type="entry name" value="Type-B_Carboxylest/Lipase"/>
</dbReference>
<dbReference type="InterPro" id="IPR002168">
    <property type="entry name" value="Lipase_GDXG_HIS_AS"/>
</dbReference>
<evidence type="ECO:0000256" key="2">
    <source>
        <dbReference type="ARBA" id="ARBA00010515"/>
    </source>
</evidence>
<evidence type="ECO:0000259" key="5">
    <source>
        <dbReference type="Pfam" id="PF00135"/>
    </source>
</evidence>
<comment type="similarity">
    <text evidence="1 4">Belongs to the type-B carboxylesterase/lipase family.</text>
</comment>
<keyword evidence="3 4" id="KW-0378">Hydrolase</keyword>
<sequence length="575" mass="61791">MLLNLFTLASLAATLQLAFASPTSLVRRTNPNEPPPVVDLGYARYQGYLNETAGLYWWRGIRYASAQRFQAPQTPATHKAVRNATEYGPICWPASEGTNTTKGLPPPSNSSSSAPQKQASEDCLFLNVVAPAGSCEGDNLPVLVYIHGGGYAFGDASTGSDFAAFTKHTGTKMVVVNLQYRLGSFGFLAGQAMKDYGVTNAGLLDQQFALQWVQQHVSKFGGNPDHVTIWGESAGAGSVMNQIIANGGNTVKALGLKKPLFHAAIGSSVFLPYQAKYNSPFAELLYSQLVSATNCTKAASSFACLEAVDAAALAAAGVKNSAAFPFGFWSYVPVVDGTFLTERASLLLAKGKKNLNGNLFTGINNLDEDELRFIFTDATIQNDTISDQSQRVSQFDRLLAGLFPYITSEERQAVAKQYPISDAPSKGNTFSRISAVIADSTFVCPTYWTAEAFGSSAHKGLFDYAPAHHATDNSYYIGSIWNGKKSVSSVQSFDGALGGFIETFNPNNNAANKTINPYWPTFDSGKQLLFNTTTRDTLSPADPRIVETSSLTDFGTSQKTKCDFWRGSISVNAGL</sequence>
<dbReference type="EMBL" id="CWKI01000017">
    <property type="protein sequence ID" value="CTR11471.1"/>
    <property type="molecule type" value="Genomic_DNA"/>
</dbReference>
<dbReference type="InterPro" id="IPR019819">
    <property type="entry name" value="Carboxylesterase_B_CS"/>
</dbReference>
<organism evidence="6 7">
    <name type="scientific">Rhodotorula toruloides</name>
    <name type="common">Yeast</name>
    <name type="synonym">Rhodosporidium toruloides</name>
    <dbReference type="NCBI Taxonomy" id="5286"/>
    <lineage>
        <taxon>Eukaryota</taxon>
        <taxon>Fungi</taxon>
        <taxon>Dikarya</taxon>
        <taxon>Basidiomycota</taxon>
        <taxon>Pucciniomycotina</taxon>
        <taxon>Microbotryomycetes</taxon>
        <taxon>Sporidiobolales</taxon>
        <taxon>Sporidiobolaceae</taxon>
        <taxon>Rhodotorula</taxon>
    </lineage>
</organism>
<dbReference type="OMA" id="FAFQWVQ"/>
<evidence type="ECO:0000256" key="3">
    <source>
        <dbReference type="ARBA" id="ARBA00022801"/>
    </source>
</evidence>
<dbReference type="PROSITE" id="PS00122">
    <property type="entry name" value="CARBOXYLESTERASE_B_1"/>
    <property type="match status" value="1"/>
</dbReference>
<dbReference type="SUPFAM" id="SSF53474">
    <property type="entry name" value="alpha/beta-Hydrolases"/>
    <property type="match status" value="1"/>
</dbReference>